<dbReference type="AlphaFoldDB" id="A0A183V7Z2"/>
<name>A0A183V7Z2_TOXCA</name>
<dbReference type="Proteomes" id="UP000050794">
    <property type="component" value="Unassembled WGS sequence"/>
</dbReference>
<dbReference type="WBParaSite" id="TCNE_0001686301-mRNA-1">
    <property type="protein sequence ID" value="TCNE_0001686301-mRNA-1"/>
    <property type="gene ID" value="TCNE_0001686301"/>
</dbReference>
<evidence type="ECO:0000313" key="2">
    <source>
        <dbReference type="EMBL" id="VDM48183.1"/>
    </source>
</evidence>
<evidence type="ECO:0000313" key="3">
    <source>
        <dbReference type="Proteomes" id="UP000050794"/>
    </source>
</evidence>
<feature type="region of interest" description="Disordered" evidence="1">
    <location>
        <begin position="1"/>
        <end position="24"/>
    </location>
</feature>
<feature type="compositionally biased region" description="Polar residues" evidence="1">
    <location>
        <begin position="8"/>
        <end position="24"/>
    </location>
</feature>
<evidence type="ECO:0000313" key="4">
    <source>
        <dbReference type="WBParaSite" id="TCNE_0001686301-mRNA-1"/>
    </source>
</evidence>
<evidence type="ECO:0000256" key="1">
    <source>
        <dbReference type="SAM" id="MobiDB-lite"/>
    </source>
</evidence>
<gene>
    <name evidence="2" type="ORF">TCNE_LOCUS16862</name>
</gene>
<feature type="region of interest" description="Disordered" evidence="1">
    <location>
        <begin position="53"/>
        <end position="79"/>
    </location>
</feature>
<reference evidence="2 3" key="2">
    <citation type="submission" date="2018-11" db="EMBL/GenBank/DDBJ databases">
        <authorList>
            <consortium name="Pathogen Informatics"/>
        </authorList>
    </citation>
    <scope>NUCLEOTIDE SEQUENCE [LARGE SCALE GENOMIC DNA]</scope>
</reference>
<dbReference type="EMBL" id="UYWY01023952">
    <property type="protein sequence ID" value="VDM48183.1"/>
    <property type="molecule type" value="Genomic_DNA"/>
</dbReference>
<feature type="compositionally biased region" description="Low complexity" evidence="1">
    <location>
        <begin position="64"/>
        <end position="79"/>
    </location>
</feature>
<reference evidence="4" key="1">
    <citation type="submission" date="2016-06" db="UniProtKB">
        <authorList>
            <consortium name="WormBaseParasite"/>
        </authorList>
    </citation>
    <scope>IDENTIFICATION</scope>
</reference>
<protein>
    <submittedName>
        <fullName evidence="2 4">Uncharacterized protein</fullName>
    </submittedName>
</protein>
<feature type="compositionally biased region" description="Polar residues" evidence="1">
    <location>
        <begin position="53"/>
        <end position="63"/>
    </location>
</feature>
<keyword evidence="3" id="KW-1185">Reference proteome</keyword>
<sequence>MHDADSLQGLSSQREPSRLATQETTLSVLSPRIYSDDGAAGCCSLLSPSSNYGLISTSNTPMTDPNDNNMADSNDNSEL</sequence>
<accession>A0A183V7Z2</accession>
<proteinExistence type="predicted"/>
<organism evidence="3 4">
    <name type="scientific">Toxocara canis</name>
    <name type="common">Canine roundworm</name>
    <dbReference type="NCBI Taxonomy" id="6265"/>
    <lineage>
        <taxon>Eukaryota</taxon>
        <taxon>Metazoa</taxon>
        <taxon>Ecdysozoa</taxon>
        <taxon>Nematoda</taxon>
        <taxon>Chromadorea</taxon>
        <taxon>Rhabditida</taxon>
        <taxon>Spirurina</taxon>
        <taxon>Ascaridomorpha</taxon>
        <taxon>Ascaridoidea</taxon>
        <taxon>Toxocaridae</taxon>
        <taxon>Toxocara</taxon>
    </lineage>
</organism>